<sequence length="269" mass="29676">MTLREKLKKKKLFLFDIDGTLAVGDTLYEGSAELLSYIDSIGGKTYFITNNSTKSGADYVEKFRTAFGLHTTKEQFVTSGYMTLRFLKEHFSQDKIFVLGTASFVEELRKNALHVTECCEEGIACVVAAYDSELTYAKLTHICKVLSTTDVPFYATNPDLRCPVDFGFIPDCGAICQMISQTTDKKPIYLGKPSRAVVDLCLSHSGFSPEETLVVGDRLYTDIACGINGGVDTCVVFTGEAKPEDLKNTPFPPSFAFAHIKELFHACAD</sequence>
<dbReference type="GO" id="GO:0005737">
    <property type="term" value="C:cytoplasm"/>
    <property type="evidence" value="ECO:0007669"/>
    <property type="project" value="TreeGrafter"/>
</dbReference>
<dbReference type="GO" id="GO:0046872">
    <property type="term" value="F:metal ion binding"/>
    <property type="evidence" value="ECO:0007669"/>
    <property type="project" value="UniProtKB-KW"/>
</dbReference>
<comment type="function">
    <text evidence="1">Catalyzes the dephosphorylation of 2-6 carbon acid sugars in vitro.</text>
</comment>
<evidence type="ECO:0000313" key="5">
    <source>
        <dbReference type="EMBL" id="HIW82134.1"/>
    </source>
</evidence>
<feature type="binding site" evidence="4">
    <location>
        <position position="217"/>
    </location>
    <ligand>
        <name>Mg(2+)</name>
        <dbReference type="ChEBI" id="CHEBI:18420"/>
    </ligand>
</feature>
<protein>
    <recommendedName>
        <fullName evidence="1">Acid sugar phosphatase</fullName>
        <ecNumber evidence="1">3.1.3.-</ecNumber>
    </recommendedName>
</protein>
<dbReference type="EMBL" id="DXGH01000064">
    <property type="protein sequence ID" value="HIW82134.1"/>
    <property type="molecule type" value="Genomic_DNA"/>
</dbReference>
<comment type="caution">
    <text evidence="5">The sequence shown here is derived from an EMBL/GenBank/DDBJ whole genome shotgun (WGS) entry which is preliminary data.</text>
</comment>
<evidence type="ECO:0000256" key="4">
    <source>
        <dbReference type="PIRSR" id="PIRSR000915-3"/>
    </source>
</evidence>
<dbReference type="GO" id="GO:0016791">
    <property type="term" value="F:phosphatase activity"/>
    <property type="evidence" value="ECO:0007669"/>
    <property type="project" value="TreeGrafter"/>
</dbReference>
<keyword evidence="1 4" id="KW-0479">Metal-binding</keyword>
<evidence type="ECO:0000313" key="6">
    <source>
        <dbReference type="Proteomes" id="UP000824265"/>
    </source>
</evidence>
<keyword evidence="1 4" id="KW-0460">Magnesium</keyword>
<keyword evidence="5" id="KW-0378">Hydrolase</keyword>
<dbReference type="Gene3D" id="3.40.50.1000">
    <property type="entry name" value="HAD superfamily/HAD-like"/>
    <property type="match status" value="2"/>
</dbReference>
<name>A0A9D1R741_9FIRM</name>
<dbReference type="PIRSF" id="PIRSF000915">
    <property type="entry name" value="PGP-type_phosphatase"/>
    <property type="match status" value="1"/>
</dbReference>
<dbReference type="Pfam" id="PF13344">
    <property type="entry name" value="Hydrolase_6"/>
    <property type="match status" value="1"/>
</dbReference>
<dbReference type="EC" id="3.1.3.-" evidence="1"/>
<dbReference type="NCBIfam" id="TIGR01460">
    <property type="entry name" value="HAD-SF-IIA"/>
    <property type="match status" value="1"/>
</dbReference>
<accession>A0A9D1R741</accession>
<dbReference type="Pfam" id="PF13242">
    <property type="entry name" value="Hydrolase_like"/>
    <property type="match status" value="1"/>
</dbReference>
<feature type="active site" description="Proton donor" evidence="2">
    <location>
        <position position="18"/>
    </location>
</feature>
<dbReference type="Proteomes" id="UP000824265">
    <property type="component" value="Unassembled WGS sequence"/>
</dbReference>
<dbReference type="InterPro" id="IPR036412">
    <property type="entry name" value="HAD-like_sf"/>
</dbReference>
<reference evidence="5" key="1">
    <citation type="journal article" date="2021" name="PeerJ">
        <title>Extensive microbial diversity within the chicken gut microbiome revealed by metagenomics and culture.</title>
        <authorList>
            <person name="Gilroy R."/>
            <person name="Ravi A."/>
            <person name="Getino M."/>
            <person name="Pursley I."/>
            <person name="Horton D.L."/>
            <person name="Alikhan N.F."/>
            <person name="Baker D."/>
            <person name="Gharbi K."/>
            <person name="Hall N."/>
            <person name="Watson M."/>
            <person name="Adriaenssens E.M."/>
            <person name="Foster-Nyarko E."/>
            <person name="Jarju S."/>
            <person name="Secka A."/>
            <person name="Antonio M."/>
            <person name="Oren A."/>
            <person name="Chaudhuri R.R."/>
            <person name="La Ragione R."/>
            <person name="Hildebrand F."/>
            <person name="Pallen M.J."/>
        </authorList>
    </citation>
    <scope>NUCLEOTIDE SEQUENCE</scope>
    <source>
        <strain evidence="5">CHK195-6426</strain>
    </source>
</reference>
<feature type="binding site" evidence="4">
    <location>
        <position position="16"/>
    </location>
    <ligand>
        <name>Mg(2+)</name>
        <dbReference type="ChEBI" id="CHEBI:18420"/>
    </ligand>
</feature>
<dbReference type="InterPro" id="IPR023214">
    <property type="entry name" value="HAD_sf"/>
</dbReference>
<gene>
    <name evidence="5" type="ORF">H9742_11580</name>
</gene>
<dbReference type="SUPFAM" id="SSF56784">
    <property type="entry name" value="HAD-like"/>
    <property type="match status" value="1"/>
</dbReference>
<reference evidence="5" key="2">
    <citation type="submission" date="2021-04" db="EMBL/GenBank/DDBJ databases">
        <authorList>
            <person name="Gilroy R."/>
        </authorList>
    </citation>
    <scope>NUCLEOTIDE SEQUENCE</scope>
    <source>
        <strain evidence="5">CHK195-6426</strain>
    </source>
</reference>
<feature type="binding site" evidence="4">
    <location>
        <position position="18"/>
    </location>
    <ligand>
        <name>Mg(2+)</name>
        <dbReference type="ChEBI" id="CHEBI:18420"/>
    </ligand>
</feature>
<comment type="cofactor">
    <cofactor evidence="4">
        <name>Mg(2+)</name>
        <dbReference type="ChEBI" id="CHEBI:18420"/>
    </cofactor>
    <text evidence="4">Divalent metal ions. Mg(2+) is the most effective.</text>
</comment>
<dbReference type="InterPro" id="IPR006357">
    <property type="entry name" value="HAD-SF_hydro_IIA"/>
</dbReference>
<organism evidence="5 6">
    <name type="scientific">Candidatus Acetatifactor stercoripullorum</name>
    <dbReference type="NCBI Taxonomy" id="2838414"/>
    <lineage>
        <taxon>Bacteria</taxon>
        <taxon>Bacillati</taxon>
        <taxon>Bacillota</taxon>
        <taxon>Clostridia</taxon>
        <taxon>Lachnospirales</taxon>
        <taxon>Lachnospiraceae</taxon>
        <taxon>Acetatifactor</taxon>
    </lineage>
</organism>
<feature type="active site" description="Nucleophile" evidence="2">
    <location>
        <position position="16"/>
    </location>
</feature>
<feature type="binding site" evidence="3">
    <location>
        <position position="192"/>
    </location>
    <ligand>
        <name>substrate</name>
    </ligand>
</feature>
<evidence type="ECO:0000256" key="2">
    <source>
        <dbReference type="PIRSR" id="PIRSR000915-1"/>
    </source>
</evidence>
<evidence type="ECO:0000256" key="3">
    <source>
        <dbReference type="PIRSR" id="PIRSR000915-2"/>
    </source>
</evidence>
<comment type="similarity">
    <text evidence="1">Belongs to the HAD-like hydrolase superfamily. NagD family.</text>
</comment>
<dbReference type="PANTHER" id="PTHR19288:SF46">
    <property type="entry name" value="HALOACID DEHALOGENASE-LIKE HYDROLASE DOMAIN-CONTAINING PROTEIN 2"/>
    <property type="match status" value="1"/>
</dbReference>
<evidence type="ECO:0000256" key="1">
    <source>
        <dbReference type="PIRNR" id="PIRNR000915"/>
    </source>
</evidence>
<dbReference type="AlphaFoldDB" id="A0A9D1R741"/>
<proteinExistence type="inferred from homology"/>
<dbReference type="PANTHER" id="PTHR19288">
    <property type="entry name" value="4-NITROPHENYLPHOSPHATASE-RELATED"/>
    <property type="match status" value="1"/>
</dbReference>